<organism evidence="2 3">
    <name type="scientific">Oryza sativa subsp. japonica</name>
    <name type="common">Rice</name>
    <dbReference type="NCBI Taxonomy" id="39947"/>
    <lineage>
        <taxon>Eukaryota</taxon>
        <taxon>Viridiplantae</taxon>
        <taxon>Streptophyta</taxon>
        <taxon>Embryophyta</taxon>
        <taxon>Tracheophyta</taxon>
        <taxon>Spermatophyta</taxon>
        <taxon>Magnoliopsida</taxon>
        <taxon>Liliopsida</taxon>
        <taxon>Poales</taxon>
        <taxon>Poaceae</taxon>
        <taxon>BOP clade</taxon>
        <taxon>Oryzoideae</taxon>
        <taxon>Oryzeae</taxon>
        <taxon>Oryzinae</taxon>
        <taxon>Oryza</taxon>
        <taxon>Oryza sativa</taxon>
    </lineage>
</organism>
<feature type="non-terminal residue" evidence="2">
    <location>
        <position position="1"/>
    </location>
</feature>
<evidence type="ECO:0000256" key="1">
    <source>
        <dbReference type="SAM" id="MobiDB-lite"/>
    </source>
</evidence>
<dbReference type="InParanoid" id="A0A0P0XIX8"/>
<dbReference type="Gramene" id="Os09t0124850-00">
    <property type="protein sequence ID" value="Os09t0124850-00"/>
    <property type="gene ID" value="Os09g0124850"/>
</dbReference>
<dbReference type="EMBL" id="AP014965">
    <property type="protein sequence ID" value="BAT06902.1"/>
    <property type="molecule type" value="Genomic_DNA"/>
</dbReference>
<reference evidence="2 3" key="2">
    <citation type="journal article" date="2013" name="Plant Cell Physiol.">
        <title>Rice Annotation Project Database (RAP-DB): an integrative and interactive database for rice genomics.</title>
        <authorList>
            <person name="Sakai H."/>
            <person name="Lee S.S."/>
            <person name="Tanaka T."/>
            <person name="Numa H."/>
            <person name="Kim J."/>
            <person name="Kawahara Y."/>
            <person name="Wakimoto H."/>
            <person name="Yang C.C."/>
            <person name="Iwamoto M."/>
            <person name="Abe T."/>
            <person name="Yamada Y."/>
            <person name="Muto A."/>
            <person name="Inokuchi H."/>
            <person name="Ikemura T."/>
            <person name="Matsumoto T."/>
            <person name="Sasaki T."/>
            <person name="Itoh T."/>
        </authorList>
    </citation>
    <scope>NUCLEOTIDE SEQUENCE [LARGE SCALE GENOMIC DNA]</scope>
    <source>
        <strain evidence="3">cv. Nipponbare</strain>
    </source>
</reference>
<reference evidence="2 3" key="3">
    <citation type="journal article" date="2013" name="Rice">
        <title>Improvement of the Oryza sativa Nipponbare reference genome using next generation sequence and optical map data.</title>
        <authorList>
            <person name="Kawahara Y."/>
            <person name="de la Bastide M."/>
            <person name="Hamilton J.P."/>
            <person name="Kanamori H."/>
            <person name="McCombie W.R."/>
            <person name="Ouyang S."/>
            <person name="Schwartz D.C."/>
            <person name="Tanaka T."/>
            <person name="Wu J."/>
            <person name="Zhou S."/>
            <person name="Childs K.L."/>
            <person name="Davidson R.M."/>
            <person name="Lin H."/>
            <person name="Quesada-Ocampo L."/>
            <person name="Vaillancourt B."/>
            <person name="Sakai H."/>
            <person name="Lee S.S."/>
            <person name="Kim J."/>
            <person name="Numa H."/>
            <person name="Itoh T."/>
            <person name="Buell C.R."/>
            <person name="Matsumoto T."/>
        </authorList>
    </citation>
    <scope>NUCLEOTIDE SEQUENCE [LARGE SCALE GENOMIC DNA]</scope>
    <source>
        <strain evidence="3">cv. Nipponbare</strain>
    </source>
</reference>
<dbReference type="Proteomes" id="UP000059680">
    <property type="component" value="Chromosome 9"/>
</dbReference>
<dbReference type="PaxDb" id="39947-A0A0P0XIX8"/>
<accession>A0A0P0XIX8</accession>
<keyword evidence="3" id="KW-1185">Reference proteome</keyword>
<reference evidence="3" key="1">
    <citation type="journal article" date="2005" name="Nature">
        <title>The map-based sequence of the rice genome.</title>
        <authorList>
            <consortium name="International rice genome sequencing project (IRGSP)"/>
            <person name="Matsumoto T."/>
            <person name="Wu J."/>
            <person name="Kanamori H."/>
            <person name="Katayose Y."/>
            <person name="Fujisawa M."/>
            <person name="Namiki N."/>
            <person name="Mizuno H."/>
            <person name="Yamamoto K."/>
            <person name="Antonio B.A."/>
            <person name="Baba T."/>
            <person name="Sakata K."/>
            <person name="Nagamura Y."/>
            <person name="Aoki H."/>
            <person name="Arikawa K."/>
            <person name="Arita K."/>
            <person name="Bito T."/>
            <person name="Chiden Y."/>
            <person name="Fujitsuka N."/>
            <person name="Fukunaka R."/>
            <person name="Hamada M."/>
            <person name="Harada C."/>
            <person name="Hayashi A."/>
            <person name="Hijishita S."/>
            <person name="Honda M."/>
            <person name="Hosokawa S."/>
            <person name="Ichikawa Y."/>
            <person name="Idonuma A."/>
            <person name="Iijima M."/>
            <person name="Ikeda M."/>
            <person name="Ikeno M."/>
            <person name="Ito K."/>
            <person name="Ito S."/>
            <person name="Ito T."/>
            <person name="Ito Y."/>
            <person name="Ito Y."/>
            <person name="Iwabuchi A."/>
            <person name="Kamiya K."/>
            <person name="Karasawa W."/>
            <person name="Kurita K."/>
            <person name="Katagiri S."/>
            <person name="Kikuta A."/>
            <person name="Kobayashi H."/>
            <person name="Kobayashi N."/>
            <person name="Machita K."/>
            <person name="Maehara T."/>
            <person name="Masukawa M."/>
            <person name="Mizubayashi T."/>
            <person name="Mukai Y."/>
            <person name="Nagasaki H."/>
            <person name="Nagata Y."/>
            <person name="Naito S."/>
            <person name="Nakashima M."/>
            <person name="Nakama Y."/>
            <person name="Nakamichi Y."/>
            <person name="Nakamura M."/>
            <person name="Meguro A."/>
            <person name="Negishi M."/>
            <person name="Ohta I."/>
            <person name="Ohta T."/>
            <person name="Okamoto M."/>
            <person name="Ono N."/>
            <person name="Saji S."/>
            <person name="Sakaguchi M."/>
            <person name="Sakai K."/>
            <person name="Shibata M."/>
            <person name="Shimokawa T."/>
            <person name="Song J."/>
            <person name="Takazaki Y."/>
            <person name="Terasawa K."/>
            <person name="Tsugane M."/>
            <person name="Tsuji K."/>
            <person name="Ueda S."/>
            <person name="Waki K."/>
            <person name="Yamagata H."/>
            <person name="Yamamoto M."/>
            <person name="Yamamoto S."/>
            <person name="Yamane H."/>
            <person name="Yoshiki S."/>
            <person name="Yoshihara R."/>
            <person name="Yukawa K."/>
            <person name="Zhong H."/>
            <person name="Yano M."/>
            <person name="Yuan Q."/>
            <person name="Ouyang S."/>
            <person name="Liu J."/>
            <person name="Jones K.M."/>
            <person name="Gansberger K."/>
            <person name="Moffat K."/>
            <person name="Hill J."/>
            <person name="Bera J."/>
            <person name="Fadrosh D."/>
            <person name="Jin S."/>
            <person name="Johri S."/>
            <person name="Kim M."/>
            <person name="Overton L."/>
            <person name="Reardon M."/>
            <person name="Tsitrin T."/>
            <person name="Vuong H."/>
            <person name="Weaver B."/>
            <person name="Ciecko A."/>
            <person name="Tallon L."/>
            <person name="Jackson J."/>
            <person name="Pai G."/>
            <person name="Aken S.V."/>
            <person name="Utterback T."/>
            <person name="Reidmuller S."/>
            <person name="Feldblyum T."/>
            <person name="Hsiao J."/>
            <person name="Zismann V."/>
            <person name="Iobst S."/>
            <person name="de Vazeille A.R."/>
            <person name="Buell C.R."/>
            <person name="Ying K."/>
            <person name="Li Y."/>
            <person name="Lu T."/>
            <person name="Huang Y."/>
            <person name="Zhao Q."/>
            <person name="Feng Q."/>
            <person name="Zhang L."/>
            <person name="Zhu J."/>
            <person name="Weng Q."/>
            <person name="Mu J."/>
            <person name="Lu Y."/>
            <person name="Fan D."/>
            <person name="Liu Y."/>
            <person name="Guan J."/>
            <person name="Zhang Y."/>
            <person name="Yu S."/>
            <person name="Liu X."/>
            <person name="Zhang Y."/>
            <person name="Hong G."/>
            <person name="Han B."/>
            <person name="Choisne N."/>
            <person name="Demange N."/>
            <person name="Orjeda G."/>
            <person name="Samain S."/>
            <person name="Cattolico L."/>
            <person name="Pelletier E."/>
            <person name="Couloux A."/>
            <person name="Segurens B."/>
            <person name="Wincker P."/>
            <person name="D'Hont A."/>
            <person name="Scarpelli C."/>
            <person name="Weissenbach J."/>
            <person name="Salanoubat M."/>
            <person name="Quetier F."/>
            <person name="Yu Y."/>
            <person name="Kim H.R."/>
            <person name="Rambo T."/>
            <person name="Currie J."/>
            <person name="Collura K."/>
            <person name="Luo M."/>
            <person name="Yang T."/>
            <person name="Ammiraju J.S.S."/>
            <person name="Engler F."/>
            <person name="Soderlund C."/>
            <person name="Wing R.A."/>
            <person name="Palmer L.E."/>
            <person name="de la Bastide M."/>
            <person name="Spiegel L."/>
            <person name="Nascimento L."/>
            <person name="Zutavern T."/>
            <person name="O'Shaughnessy A."/>
            <person name="Dike S."/>
            <person name="Dedhia N."/>
            <person name="Preston R."/>
            <person name="Balija V."/>
            <person name="McCombie W.R."/>
            <person name="Chow T."/>
            <person name="Chen H."/>
            <person name="Chung M."/>
            <person name="Chen C."/>
            <person name="Shaw J."/>
            <person name="Wu H."/>
            <person name="Hsiao K."/>
            <person name="Chao Y."/>
            <person name="Chu M."/>
            <person name="Cheng C."/>
            <person name="Hour A."/>
            <person name="Lee P."/>
            <person name="Lin S."/>
            <person name="Lin Y."/>
            <person name="Liou J."/>
            <person name="Liu S."/>
            <person name="Hsing Y."/>
            <person name="Raghuvanshi S."/>
            <person name="Mohanty A."/>
            <person name="Bharti A.K."/>
            <person name="Gaur A."/>
            <person name="Gupta V."/>
            <person name="Kumar D."/>
            <person name="Ravi V."/>
            <person name="Vij S."/>
            <person name="Kapur A."/>
            <person name="Khurana P."/>
            <person name="Khurana P."/>
            <person name="Khurana J.P."/>
            <person name="Tyagi A.K."/>
            <person name="Gaikwad K."/>
            <person name="Singh A."/>
            <person name="Dalal V."/>
            <person name="Srivastava S."/>
            <person name="Dixit A."/>
            <person name="Pal A.K."/>
            <person name="Ghazi I.A."/>
            <person name="Yadav M."/>
            <person name="Pandit A."/>
            <person name="Bhargava A."/>
            <person name="Sureshbabu K."/>
            <person name="Batra K."/>
            <person name="Sharma T.R."/>
            <person name="Mohapatra T."/>
            <person name="Singh N.K."/>
            <person name="Messing J."/>
            <person name="Nelson A.B."/>
            <person name="Fuks G."/>
            <person name="Kavchok S."/>
            <person name="Keizer G."/>
            <person name="Linton E."/>
            <person name="Llaca V."/>
            <person name="Song R."/>
            <person name="Tanyolac B."/>
            <person name="Young S."/>
            <person name="Ho-Il K."/>
            <person name="Hahn J.H."/>
            <person name="Sangsakoo G."/>
            <person name="Vanavichit A."/>
            <person name="de Mattos Luiz.A.T."/>
            <person name="Zimmer P.D."/>
            <person name="Malone G."/>
            <person name="Dellagostin O."/>
            <person name="de Oliveira A.C."/>
            <person name="Bevan M."/>
            <person name="Bancroft I."/>
            <person name="Minx P."/>
            <person name="Cordum H."/>
            <person name="Wilson R."/>
            <person name="Cheng Z."/>
            <person name="Jin W."/>
            <person name="Jiang J."/>
            <person name="Leong S.A."/>
            <person name="Iwama H."/>
            <person name="Gojobori T."/>
            <person name="Itoh T."/>
            <person name="Niimura Y."/>
            <person name="Fujii Y."/>
            <person name="Habara T."/>
            <person name="Sakai H."/>
            <person name="Sato Y."/>
            <person name="Wilson G."/>
            <person name="Kumar K."/>
            <person name="McCouch S."/>
            <person name="Juretic N."/>
            <person name="Hoen D."/>
            <person name="Wright S."/>
            <person name="Bruskiewich R."/>
            <person name="Bureau T."/>
            <person name="Miyao A."/>
            <person name="Hirochika H."/>
            <person name="Nishikawa T."/>
            <person name="Kadowaki K."/>
            <person name="Sugiura M."/>
            <person name="Burr B."/>
            <person name="Sasaki T."/>
        </authorList>
    </citation>
    <scope>NUCLEOTIDE SEQUENCE [LARGE SCALE GENOMIC DNA]</scope>
    <source>
        <strain evidence="3">cv. Nipponbare</strain>
    </source>
</reference>
<feature type="region of interest" description="Disordered" evidence="1">
    <location>
        <begin position="1"/>
        <end position="35"/>
    </location>
</feature>
<gene>
    <name evidence="2" type="ordered locus">Os09g0124850</name>
    <name evidence="2" type="ORF">OSNPB_090124850</name>
</gene>
<protein>
    <submittedName>
        <fullName evidence="2">Os09g0124850 protein</fullName>
    </submittedName>
</protein>
<dbReference type="AlphaFoldDB" id="A0A0P0XIX8"/>
<proteinExistence type="predicted"/>
<feature type="compositionally biased region" description="Low complexity" evidence="1">
    <location>
        <begin position="9"/>
        <end position="34"/>
    </location>
</feature>
<sequence>QTKQSPTLAAAKSPSESATSSSSTSGGDGLAASTPCSTRRYASFSRRQRYRWWRWRRRGCERGRRRWGRVVHRSDPALTGRCRGGGEGSHAWRTWTTPSPSPMRTTLSAAPWAGPGHVHHGDRLRGRSPRVRGARRHRGRILMAANRFGSDRERYPPAAAAVRRARRCAAVRRR</sequence>
<evidence type="ECO:0000313" key="3">
    <source>
        <dbReference type="Proteomes" id="UP000059680"/>
    </source>
</evidence>
<name>A0A0P0XIX8_ORYSJ</name>
<evidence type="ECO:0000313" key="2">
    <source>
        <dbReference type="EMBL" id="BAT06902.1"/>
    </source>
</evidence>